<organism evidence="1 2">
    <name type="scientific">Prunus dulcis</name>
    <name type="common">Almond</name>
    <name type="synonym">Amygdalus dulcis</name>
    <dbReference type="NCBI Taxonomy" id="3755"/>
    <lineage>
        <taxon>Eukaryota</taxon>
        <taxon>Viridiplantae</taxon>
        <taxon>Streptophyta</taxon>
        <taxon>Embryophyta</taxon>
        <taxon>Tracheophyta</taxon>
        <taxon>Spermatophyta</taxon>
        <taxon>Magnoliopsida</taxon>
        <taxon>eudicotyledons</taxon>
        <taxon>Gunneridae</taxon>
        <taxon>Pentapetalae</taxon>
        <taxon>rosids</taxon>
        <taxon>fabids</taxon>
        <taxon>Rosales</taxon>
        <taxon>Rosaceae</taxon>
        <taxon>Amygdaloideae</taxon>
        <taxon>Amygdaleae</taxon>
        <taxon>Prunus</taxon>
    </lineage>
</organism>
<accession>A0AAD4WUQ0</accession>
<keyword evidence="2" id="KW-1185">Reference proteome</keyword>
<dbReference type="PANTHER" id="PTHR33710:SF77">
    <property type="entry name" value="DNASE I-LIKE SUPERFAMILY PROTEIN"/>
    <property type="match status" value="1"/>
</dbReference>
<proteinExistence type="predicted"/>
<protein>
    <submittedName>
        <fullName evidence="1">Uncharacterized protein</fullName>
    </submittedName>
</protein>
<dbReference type="PANTHER" id="PTHR33710">
    <property type="entry name" value="BNAC02G09200D PROTEIN"/>
    <property type="match status" value="1"/>
</dbReference>
<sequence length="318" mass="35668">MGNGRGEITMEEDGLGSDHVLRLFKKRRFSTEDEGHTTTAPMGKRPGETHKCLLVSVWGSGTQEVLTKLPETMIVEKALVDYIAVEQLLGLPLFSKGKEQIGSRGLYGGRCLIKKRATKGYRPRREGGQGKGEVMLQKQKTSQAGWAACFKVSRVGLSGGLALLLQYGMDIMICSSLPGHIDAIFGGLEPTAFRFTSFHGNPYIRIHKHLWDLIQRIAGDMRDCGAALKDCGMSTVGFRGYKFTWSNRWRGSGNVQLCLDRMVANDLMFLAFSDMLTHHLNSMVLDHLPILKECGSHSWAWRKRRFMFEELWTTFEGC</sequence>
<gene>
    <name evidence="1" type="ORF">L3X38_001504</name>
</gene>
<evidence type="ECO:0000313" key="1">
    <source>
        <dbReference type="EMBL" id="KAI5348617.1"/>
    </source>
</evidence>
<evidence type="ECO:0000313" key="2">
    <source>
        <dbReference type="Proteomes" id="UP001054821"/>
    </source>
</evidence>
<dbReference type="EMBL" id="JAJFAZ020000001">
    <property type="protein sequence ID" value="KAI5348617.1"/>
    <property type="molecule type" value="Genomic_DNA"/>
</dbReference>
<dbReference type="AlphaFoldDB" id="A0AAD4WUQ0"/>
<name>A0AAD4WUQ0_PRUDU</name>
<reference evidence="1 2" key="1">
    <citation type="journal article" date="2022" name="G3 (Bethesda)">
        <title>Whole-genome sequence and methylome profiling of the almond [Prunus dulcis (Mill.) D.A. Webb] cultivar 'Nonpareil'.</title>
        <authorList>
            <person name="D'Amico-Willman K.M."/>
            <person name="Ouma W.Z."/>
            <person name="Meulia T."/>
            <person name="Sideli G.M."/>
            <person name="Gradziel T.M."/>
            <person name="Fresnedo-Ramirez J."/>
        </authorList>
    </citation>
    <scope>NUCLEOTIDE SEQUENCE [LARGE SCALE GENOMIC DNA]</scope>
    <source>
        <strain evidence="1">Clone GOH B32 T37-40</strain>
    </source>
</reference>
<comment type="caution">
    <text evidence="1">The sequence shown here is derived from an EMBL/GenBank/DDBJ whole genome shotgun (WGS) entry which is preliminary data.</text>
</comment>
<dbReference type="Proteomes" id="UP001054821">
    <property type="component" value="Chromosome 1"/>
</dbReference>